<dbReference type="EMBL" id="ANOH01000162">
    <property type="protein sequence ID" value="EMI56223.1"/>
    <property type="molecule type" value="Genomic_DNA"/>
</dbReference>
<name>M5UJP7_9BACT</name>
<keyword evidence="3" id="KW-1185">Reference proteome</keyword>
<dbReference type="Gene3D" id="2.60.120.10">
    <property type="entry name" value="Jelly Rolls"/>
    <property type="match status" value="1"/>
</dbReference>
<proteinExistence type="predicted"/>
<sequence length="118" mass="13794">MTDFFRENLLTPPDSPAVNELTQTIYDRKHTRIERIVSTGQCSPPEFWYDQEEDEWVTVLSGHAKLRFKDDSGESVIHLQAGDHLLIEAHRQHRVDWTDPQSTTIWIAVFYDNRPDNA</sequence>
<organism evidence="2 3">
    <name type="scientific">Rhodopirellula sallentina SM41</name>
    <dbReference type="NCBI Taxonomy" id="1263870"/>
    <lineage>
        <taxon>Bacteria</taxon>
        <taxon>Pseudomonadati</taxon>
        <taxon>Planctomycetota</taxon>
        <taxon>Planctomycetia</taxon>
        <taxon>Pirellulales</taxon>
        <taxon>Pirellulaceae</taxon>
        <taxon>Rhodopirellula</taxon>
    </lineage>
</organism>
<feature type="domain" description="Cupin type-2" evidence="1">
    <location>
        <begin position="39"/>
        <end position="110"/>
    </location>
</feature>
<dbReference type="InterPro" id="IPR011051">
    <property type="entry name" value="RmlC_Cupin_sf"/>
</dbReference>
<evidence type="ECO:0000259" key="1">
    <source>
        <dbReference type="Pfam" id="PF07883"/>
    </source>
</evidence>
<dbReference type="CDD" id="cd06981">
    <property type="entry name" value="cupin_reut_a1446"/>
    <property type="match status" value="1"/>
</dbReference>
<protein>
    <submittedName>
        <fullName evidence="2">Cupin 2 conserved barrel domain-containing protein</fullName>
    </submittedName>
</protein>
<dbReference type="RefSeq" id="WP_008677854.1">
    <property type="nucleotide sequence ID" value="NZ_ANOH01000162.1"/>
</dbReference>
<dbReference type="PATRIC" id="fig|1263870.3.peg.2499"/>
<dbReference type="Proteomes" id="UP000011885">
    <property type="component" value="Unassembled WGS sequence"/>
</dbReference>
<dbReference type="InterPro" id="IPR013096">
    <property type="entry name" value="Cupin_2"/>
</dbReference>
<accession>M5UJP7</accession>
<dbReference type="InterPro" id="IPR014710">
    <property type="entry name" value="RmlC-like_jellyroll"/>
</dbReference>
<evidence type="ECO:0000313" key="3">
    <source>
        <dbReference type="Proteomes" id="UP000011885"/>
    </source>
</evidence>
<evidence type="ECO:0000313" key="2">
    <source>
        <dbReference type="EMBL" id="EMI56223.1"/>
    </source>
</evidence>
<comment type="caution">
    <text evidence="2">The sequence shown here is derived from an EMBL/GenBank/DDBJ whole genome shotgun (WGS) entry which is preliminary data.</text>
</comment>
<dbReference type="OrthoDB" id="9798585at2"/>
<dbReference type="Pfam" id="PF07883">
    <property type="entry name" value="Cupin_2"/>
    <property type="match status" value="1"/>
</dbReference>
<dbReference type="AlphaFoldDB" id="M5UJP7"/>
<dbReference type="SUPFAM" id="SSF51182">
    <property type="entry name" value="RmlC-like cupins"/>
    <property type="match status" value="1"/>
</dbReference>
<gene>
    <name evidence="2" type="ORF">RSSM_02348</name>
</gene>
<reference evidence="2 3" key="1">
    <citation type="journal article" date="2013" name="Mar. Genomics">
        <title>Expression of sulfatases in Rhodopirellula baltica and the diversity of sulfatases in the genus Rhodopirellula.</title>
        <authorList>
            <person name="Wegner C.E."/>
            <person name="Richter-Heitmann T."/>
            <person name="Klindworth A."/>
            <person name="Klockow C."/>
            <person name="Richter M."/>
            <person name="Achstetter T."/>
            <person name="Glockner F.O."/>
            <person name="Harder J."/>
        </authorList>
    </citation>
    <scope>NUCLEOTIDE SEQUENCE [LARGE SCALE GENOMIC DNA]</scope>
    <source>
        <strain evidence="2 3">SM41</strain>
    </source>
</reference>